<dbReference type="Gene3D" id="3.40.1620.10">
    <property type="entry name" value="YefM-like domain"/>
    <property type="match status" value="1"/>
</dbReference>
<dbReference type="EMBL" id="CP051775">
    <property type="protein sequence ID" value="QJE74718.1"/>
    <property type="molecule type" value="Genomic_DNA"/>
</dbReference>
<dbReference type="Pfam" id="PF02604">
    <property type="entry name" value="PhdYeFM_antitox"/>
    <property type="match status" value="1"/>
</dbReference>
<dbReference type="InterPro" id="IPR036165">
    <property type="entry name" value="YefM-like_sf"/>
</dbReference>
<name>A0A858RBD7_9PROT</name>
<dbReference type="AlphaFoldDB" id="A0A858RBD7"/>
<protein>
    <recommendedName>
        <fullName evidence="2">Antitoxin</fullName>
    </recommendedName>
</protein>
<proteinExistence type="inferred from homology"/>
<dbReference type="SUPFAM" id="SSF143120">
    <property type="entry name" value="YefM-like"/>
    <property type="match status" value="1"/>
</dbReference>
<dbReference type="Gene3D" id="6.10.250.330">
    <property type="match status" value="1"/>
</dbReference>
<keyword evidence="5" id="KW-1185">Reference proteome</keyword>
<evidence type="ECO:0000313" key="5">
    <source>
        <dbReference type="Proteomes" id="UP000501891"/>
    </source>
</evidence>
<reference evidence="4" key="1">
    <citation type="submission" date="2020-04" db="EMBL/GenBank/DDBJ databases">
        <title>A desert anoxygenic phototrophic bacterium fixes CO2 using RubisCO under aerobic conditions.</title>
        <authorList>
            <person name="Tang K."/>
        </authorList>
    </citation>
    <scope>NUCLEOTIDE SEQUENCE [LARGE SCALE GENOMIC DNA]</scope>
    <source>
        <strain evidence="4">MIMtkB3</strain>
    </source>
</reference>
<dbReference type="KEGG" id="acru:HHL28_00535"/>
<sequence>MATYLDQVKGSRAPLVVTRQNDEPVVVLAEGEWASIQETLHLLSSPANARRLLASIAEFEAGGGIEHDLIDPEDGPGDNAPRLQQ</sequence>
<dbReference type="Proteomes" id="UP000501891">
    <property type="component" value="Chromosome"/>
</dbReference>
<organism evidence="4 5">
    <name type="scientific">Aerophototrophica crusticola</name>
    <dbReference type="NCBI Taxonomy" id="1709002"/>
    <lineage>
        <taxon>Bacteria</taxon>
        <taxon>Pseudomonadati</taxon>
        <taxon>Pseudomonadota</taxon>
        <taxon>Alphaproteobacteria</taxon>
        <taxon>Rhodospirillales</taxon>
        <taxon>Rhodospirillaceae</taxon>
        <taxon>Aerophototrophica</taxon>
    </lineage>
</organism>
<comment type="similarity">
    <text evidence="1 2">Belongs to the phD/YefM antitoxin family.</text>
</comment>
<accession>A0A858RBD7</accession>
<evidence type="ECO:0000256" key="2">
    <source>
        <dbReference type="RuleBase" id="RU362080"/>
    </source>
</evidence>
<comment type="function">
    <text evidence="2">Antitoxin component of a type II toxin-antitoxin (TA) system.</text>
</comment>
<evidence type="ECO:0000256" key="3">
    <source>
        <dbReference type="SAM" id="MobiDB-lite"/>
    </source>
</evidence>
<gene>
    <name evidence="4" type="ORF">HHL28_00535</name>
</gene>
<feature type="region of interest" description="Disordered" evidence="3">
    <location>
        <begin position="64"/>
        <end position="85"/>
    </location>
</feature>
<dbReference type="InterPro" id="IPR006442">
    <property type="entry name" value="Antitoxin_Phd/YefM"/>
</dbReference>
<evidence type="ECO:0000256" key="1">
    <source>
        <dbReference type="ARBA" id="ARBA00009981"/>
    </source>
</evidence>
<evidence type="ECO:0000313" key="4">
    <source>
        <dbReference type="EMBL" id="QJE74718.1"/>
    </source>
</evidence>